<evidence type="ECO:0000256" key="2">
    <source>
        <dbReference type="ARBA" id="ARBA00023015"/>
    </source>
</evidence>
<keyword evidence="9" id="KW-1185">Reference proteome</keyword>
<evidence type="ECO:0000259" key="7">
    <source>
        <dbReference type="PROSITE" id="PS50977"/>
    </source>
</evidence>
<feature type="compositionally biased region" description="Basic residues" evidence="6">
    <location>
        <begin position="22"/>
        <end position="34"/>
    </location>
</feature>
<proteinExistence type="predicted"/>
<dbReference type="InterPro" id="IPR050109">
    <property type="entry name" value="HTH-type_TetR-like_transc_reg"/>
</dbReference>
<evidence type="ECO:0000313" key="9">
    <source>
        <dbReference type="Proteomes" id="UP000246145"/>
    </source>
</evidence>
<dbReference type="EMBL" id="QEKO01000002">
    <property type="protein sequence ID" value="PVY62242.1"/>
    <property type="molecule type" value="Genomic_DNA"/>
</dbReference>
<dbReference type="Gene3D" id="1.10.357.10">
    <property type="entry name" value="Tetracycline Repressor, domain 2"/>
    <property type="match status" value="1"/>
</dbReference>
<dbReference type="InterPro" id="IPR023772">
    <property type="entry name" value="DNA-bd_HTH_TetR-type_CS"/>
</dbReference>
<dbReference type="RefSeq" id="WP_371743469.1">
    <property type="nucleotide sequence ID" value="NZ_JACCEX010000002.1"/>
</dbReference>
<keyword evidence="2" id="KW-0805">Transcription regulation</keyword>
<feature type="region of interest" description="Disordered" evidence="6">
    <location>
        <begin position="20"/>
        <end position="44"/>
    </location>
</feature>
<dbReference type="AlphaFoldDB" id="A0A2U1CMM4"/>
<dbReference type="PROSITE" id="PS50977">
    <property type="entry name" value="HTH_TETR_2"/>
    <property type="match status" value="1"/>
</dbReference>
<evidence type="ECO:0000256" key="4">
    <source>
        <dbReference type="ARBA" id="ARBA00023163"/>
    </source>
</evidence>
<dbReference type="InterPro" id="IPR009057">
    <property type="entry name" value="Homeodomain-like_sf"/>
</dbReference>
<protein>
    <submittedName>
        <fullName evidence="8">TetR family transcriptional regulator</fullName>
    </submittedName>
</protein>
<keyword evidence="1" id="KW-0678">Repressor</keyword>
<dbReference type="InterPro" id="IPR040804">
    <property type="entry name" value="TetR_C_18"/>
</dbReference>
<dbReference type="Proteomes" id="UP000246145">
    <property type="component" value="Unassembled WGS sequence"/>
</dbReference>
<comment type="caution">
    <text evidence="8">The sequence shown here is derived from an EMBL/GenBank/DDBJ whole genome shotgun (WGS) entry which is preliminary data.</text>
</comment>
<dbReference type="PANTHER" id="PTHR30055:SF201">
    <property type="entry name" value="TRANSCRIPTIONAL REGULATORY PROTEIN"/>
    <property type="match status" value="1"/>
</dbReference>
<sequence length="234" mass="26125">MRIIHRIEERGNQIVFPCSGPLHRHTTMTTRRRPQIASRKQPQQARSTELVAAILEAATQVLAQEGVTRFTTARVAEKAGVSVGSIYQYFPNKASILFRLQVDEWMQTTRMLRNILEDAGTPHLERLRALVHAFLRSECEEAEVRGALNDAAPLYRDSPEARKARAEGDQMIDAFMVQALPKASAASRELAGDLIFTTLSTVGSSFSQTRRTKAEIKAYADAMANMFCAYLQAL</sequence>
<evidence type="ECO:0000256" key="6">
    <source>
        <dbReference type="SAM" id="MobiDB-lite"/>
    </source>
</evidence>
<feature type="domain" description="HTH tetR-type" evidence="7">
    <location>
        <begin position="48"/>
        <end position="108"/>
    </location>
</feature>
<dbReference type="PRINTS" id="PR00455">
    <property type="entry name" value="HTHTETR"/>
</dbReference>
<evidence type="ECO:0000256" key="1">
    <source>
        <dbReference type="ARBA" id="ARBA00022491"/>
    </source>
</evidence>
<gene>
    <name evidence="8" type="ORF">C7440_1735</name>
</gene>
<keyword evidence="4" id="KW-0804">Transcription</keyword>
<accession>A0A2U1CMM4</accession>
<dbReference type="PROSITE" id="PS01081">
    <property type="entry name" value="HTH_TETR_1"/>
    <property type="match status" value="1"/>
</dbReference>
<dbReference type="SUPFAM" id="SSF46689">
    <property type="entry name" value="Homeodomain-like"/>
    <property type="match status" value="1"/>
</dbReference>
<dbReference type="Pfam" id="PF00440">
    <property type="entry name" value="TetR_N"/>
    <property type="match status" value="1"/>
</dbReference>
<name>A0A2U1CMM4_9BURK</name>
<feature type="DNA-binding region" description="H-T-H motif" evidence="5">
    <location>
        <begin position="71"/>
        <end position="90"/>
    </location>
</feature>
<keyword evidence="3 5" id="KW-0238">DNA-binding</keyword>
<dbReference type="InterPro" id="IPR001647">
    <property type="entry name" value="HTH_TetR"/>
</dbReference>
<dbReference type="GO" id="GO:0003700">
    <property type="term" value="F:DNA-binding transcription factor activity"/>
    <property type="evidence" value="ECO:0007669"/>
    <property type="project" value="TreeGrafter"/>
</dbReference>
<dbReference type="GO" id="GO:0000976">
    <property type="term" value="F:transcription cis-regulatory region binding"/>
    <property type="evidence" value="ECO:0007669"/>
    <property type="project" value="TreeGrafter"/>
</dbReference>
<evidence type="ECO:0000256" key="5">
    <source>
        <dbReference type="PROSITE-ProRule" id="PRU00335"/>
    </source>
</evidence>
<dbReference type="Pfam" id="PF17923">
    <property type="entry name" value="TetR_C_18"/>
    <property type="match status" value="1"/>
</dbReference>
<organism evidence="8 9">
    <name type="scientific">Pusillimonas noertemannii</name>
    <dbReference type="NCBI Taxonomy" id="305977"/>
    <lineage>
        <taxon>Bacteria</taxon>
        <taxon>Pseudomonadati</taxon>
        <taxon>Pseudomonadota</taxon>
        <taxon>Betaproteobacteria</taxon>
        <taxon>Burkholderiales</taxon>
        <taxon>Alcaligenaceae</taxon>
        <taxon>Pusillimonas</taxon>
    </lineage>
</organism>
<evidence type="ECO:0000313" key="8">
    <source>
        <dbReference type="EMBL" id="PVY62242.1"/>
    </source>
</evidence>
<evidence type="ECO:0000256" key="3">
    <source>
        <dbReference type="ARBA" id="ARBA00023125"/>
    </source>
</evidence>
<reference evidence="8 9" key="1">
    <citation type="submission" date="2018-04" db="EMBL/GenBank/DDBJ databases">
        <title>Genomic Encyclopedia of Type Strains, Phase IV (KMG-IV): sequencing the most valuable type-strain genomes for metagenomic binning, comparative biology and taxonomic classification.</title>
        <authorList>
            <person name="Goeker M."/>
        </authorList>
    </citation>
    <scope>NUCLEOTIDE SEQUENCE [LARGE SCALE GENOMIC DNA]</scope>
    <source>
        <strain evidence="8 9">DSM 10065</strain>
    </source>
</reference>
<dbReference type="PANTHER" id="PTHR30055">
    <property type="entry name" value="HTH-TYPE TRANSCRIPTIONAL REGULATOR RUTR"/>
    <property type="match status" value="1"/>
</dbReference>